<dbReference type="InterPro" id="IPR036570">
    <property type="entry name" value="HORMA_dom_sf"/>
</dbReference>
<dbReference type="Pfam" id="PF02301">
    <property type="entry name" value="HORMA"/>
    <property type="match status" value="1"/>
</dbReference>
<dbReference type="GO" id="GO:0007130">
    <property type="term" value="P:synaptonemal complex assembly"/>
    <property type="evidence" value="ECO:0007669"/>
    <property type="project" value="TreeGrafter"/>
</dbReference>
<evidence type="ECO:0000256" key="6">
    <source>
        <dbReference type="SAM" id="MobiDB-lite"/>
    </source>
</evidence>
<evidence type="ECO:0000256" key="2">
    <source>
        <dbReference type="ARBA" id="ARBA00004286"/>
    </source>
</evidence>
<proteinExistence type="predicted"/>
<dbReference type="AlphaFoldDB" id="A0A9P5XAK2"/>
<evidence type="ECO:0000256" key="5">
    <source>
        <dbReference type="ARBA" id="ARBA00023254"/>
    </source>
</evidence>
<keyword evidence="4" id="KW-0539">Nucleus</keyword>
<dbReference type="Gene3D" id="3.30.900.10">
    <property type="entry name" value="HORMA domain"/>
    <property type="match status" value="1"/>
</dbReference>
<name>A0A9P5XAK2_9AGAR</name>
<feature type="compositionally biased region" description="Low complexity" evidence="6">
    <location>
        <begin position="55"/>
        <end position="71"/>
    </location>
</feature>
<dbReference type="PROSITE" id="PS50815">
    <property type="entry name" value="HORMA"/>
    <property type="match status" value="1"/>
</dbReference>
<feature type="domain" description="HORMA" evidence="7">
    <location>
        <begin position="15"/>
        <end position="269"/>
    </location>
</feature>
<evidence type="ECO:0000256" key="3">
    <source>
        <dbReference type="ARBA" id="ARBA00022454"/>
    </source>
</evidence>
<accession>A0A9P5XAK2</accession>
<organism evidence="8 9">
    <name type="scientific">Macrolepiota fuliginosa MF-IS2</name>
    <dbReference type="NCBI Taxonomy" id="1400762"/>
    <lineage>
        <taxon>Eukaryota</taxon>
        <taxon>Fungi</taxon>
        <taxon>Dikarya</taxon>
        <taxon>Basidiomycota</taxon>
        <taxon>Agaricomycotina</taxon>
        <taxon>Agaricomycetes</taxon>
        <taxon>Agaricomycetidae</taxon>
        <taxon>Agaricales</taxon>
        <taxon>Agaricineae</taxon>
        <taxon>Agaricaceae</taxon>
        <taxon>Macrolepiota</taxon>
    </lineage>
</organism>
<dbReference type="InterPro" id="IPR003511">
    <property type="entry name" value="HORMA_dom"/>
</dbReference>
<feature type="compositionally biased region" description="Acidic residues" evidence="6">
    <location>
        <begin position="335"/>
        <end position="345"/>
    </location>
</feature>
<evidence type="ECO:0000256" key="1">
    <source>
        <dbReference type="ARBA" id="ARBA00004123"/>
    </source>
</evidence>
<evidence type="ECO:0000313" key="9">
    <source>
        <dbReference type="Proteomes" id="UP000807342"/>
    </source>
</evidence>
<protein>
    <submittedName>
        <fullName evidence="8">HORMA-domain-containing protein</fullName>
    </submittedName>
</protein>
<dbReference type="Proteomes" id="UP000807342">
    <property type="component" value="Unassembled WGS sequence"/>
</dbReference>
<evidence type="ECO:0000256" key="4">
    <source>
        <dbReference type="ARBA" id="ARBA00023242"/>
    </source>
</evidence>
<keyword evidence="9" id="KW-1185">Reference proteome</keyword>
<sequence>MSLQQARQRQTISQTQSIAVVQTLLKAGLGCITFLRNLLPDDNFSESHFTTSEDSTPPSSQTSGPSSTGGSRQRVSGFKIMTMARGYSEEADRILNYLEYGIFDALGKQYLRSFIFAIYLPTNLPSIVEAYTFNFRYHKLPESDSIVPIMTLGDDLQRSGIGGLGDPVAEAARKGRTPTLRDVKKSVKTLLKTLIHAMSQMDVLPKRRYATFKIFYTDSTPSDYEPPYFQSGDAEKDRWYMMTHNLDEVPDKWGIGKIDTGHHSVNLNITSIATYLPSVEHQGAAFSGTTDTNLASQNLTPIQEAEIRAQQIEQQERDAEMRNLVWSTEADAIDLDRDAEGEDDPDYARQPDGSFLRVSDSHIPVPIGIRNEAGVIEAIVIPKTMEEAVYGGAPESVPVHLSELVIRPYESNSRYAHQVKIPRLSTMKHRRLPSTDSTPRCHQATQDENADEEDNGLVCECDVSVRSYESCFCEGGCAKWFHICYHSIRDKRIPARFICFDCRLRADVSWELIKTDLYPRLMSKHRDLALFRRSIKIVERMKILTPADFSKQLGFIQEYVAEVDELGIIKTRPKKKGAPKQTKQRRNNMQKSQYQFNRAVLDTPKYRDYFDPSLQAENRLLCIGKMKAKISVATGVDLAE</sequence>
<dbReference type="EMBL" id="MU151251">
    <property type="protein sequence ID" value="KAF9446336.1"/>
    <property type="molecule type" value="Genomic_DNA"/>
</dbReference>
<dbReference type="InterPro" id="IPR011011">
    <property type="entry name" value="Znf_FYVE_PHD"/>
</dbReference>
<gene>
    <name evidence="8" type="ORF">P691DRAFT_794773</name>
</gene>
<dbReference type="GO" id="GO:0051598">
    <property type="term" value="P:meiotic recombination checkpoint signaling"/>
    <property type="evidence" value="ECO:0007669"/>
    <property type="project" value="TreeGrafter"/>
</dbReference>
<feature type="region of interest" description="Disordered" evidence="6">
    <location>
        <begin position="46"/>
        <end position="73"/>
    </location>
</feature>
<dbReference type="PANTHER" id="PTHR48225:SF7">
    <property type="entry name" value="MEIOSIS-SPECIFIC PROTEIN HOP1"/>
    <property type="match status" value="1"/>
</dbReference>
<evidence type="ECO:0000259" key="7">
    <source>
        <dbReference type="PROSITE" id="PS50815"/>
    </source>
</evidence>
<keyword evidence="3" id="KW-0158">Chromosome</keyword>
<dbReference type="GO" id="GO:0005694">
    <property type="term" value="C:chromosome"/>
    <property type="evidence" value="ECO:0007669"/>
    <property type="project" value="UniProtKB-SubCell"/>
</dbReference>
<comment type="caution">
    <text evidence="8">The sequence shown here is derived from an EMBL/GenBank/DDBJ whole genome shotgun (WGS) entry which is preliminary data.</text>
</comment>
<dbReference type="SUPFAM" id="SSF56019">
    <property type="entry name" value="The spindle assembly checkpoint protein mad2"/>
    <property type="match status" value="1"/>
</dbReference>
<dbReference type="SUPFAM" id="SSF57903">
    <property type="entry name" value="FYVE/PHD zinc finger"/>
    <property type="match status" value="1"/>
</dbReference>
<dbReference type="PANTHER" id="PTHR48225">
    <property type="entry name" value="HORMA DOMAIN-CONTAINING PROTEIN 1"/>
    <property type="match status" value="1"/>
</dbReference>
<reference evidence="8" key="1">
    <citation type="submission" date="2020-11" db="EMBL/GenBank/DDBJ databases">
        <authorList>
            <consortium name="DOE Joint Genome Institute"/>
            <person name="Ahrendt S."/>
            <person name="Riley R."/>
            <person name="Andreopoulos W."/>
            <person name="Labutti K."/>
            <person name="Pangilinan J."/>
            <person name="Ruiz-Duenas F.J."/>
            <person name="Barrasa J.M."/>
            <person name="Sanchez-Garcia M."/>
            <person name="Camarero S."/>
            <person name="Miyauchi S."/>
            <person name="Serrano A."/>
            <person name="Linde D."/>
            <person name="Babiker R."/>
            <person name="Drula E."/>
            <person name="Ayuso-Fernandez I."/>
            <person name="Pacheco R."/>
            <person name="Padilla G."/>
            <person name="Ferreira P."/>
            <person name="Barriuso J."/>
            <person name="Kellner H."/>
            <person name="Castanera R."/>
            <person name="Alfaro M."/>
            <person name="Ramirez L."/>
            <person name="Pisabarro A.G."/>
            <person name="Kuo A."/>
            <person name="Tritt A."/>
            <person name="Lipzen A."/>
            <person name="He G."/>
            <person name="Yan M."/>
            <person name="Ng V."/>
            <person name="Cullen D."/>
            <person name="Martin F."/>
            <person name="Rosso M.-N."/>
            <person name="Henrissat B."/>
            <person name="Hibbett D."/>
            <person name="Martinez A.T."/>
            <person name="Grigoriev I.V."/>
        </authorList>
    </citation>
    <scope>NUCLEOTIDE SEQUENCE</scope>
    <source>
        <strain evidence="8">MF-IS2</strain>
    </source>
</reference>
<evidence type="ECO:0000313" key="8">
    <source>
        <dbReference type="EMBL" id="KAF9446336.1"/>
    </source>
</evidence>
<dbReference type="GO" id="GO:0005634">
    <property type="term" value="C:nucleus"/>
    <property type="evidence" value="ECO:0007669"/>
    <property type="project" value="UniProtKB-SubCell"/>
</dbReference>
<dbReference type="OrthoDB" id="1928087at2759"/>
<feature type="region of interest" description="Disordered" evidence="6">
    <location>
        <begin position="335"/>
        <end position="355"/>
    </location>
</feature>
<keyword evidence="5" id="KW-0469">Meiosis</keyword>
<comment type="subcellular location">
    <subcellularLocation>
        <location evidence="2">Chromosome</location>
    </subcellularLocation>
    <subcellularLocation>
        <location evidence="1">Nucleus</location>
    </subcellularLocation>
</comment>
<dbReference type="InterPro" id="IPR051294">
    <property type="entry name" value="HORMA_MeioticProgression"/>
</dbReference>